<sequence length="166" mass="18369">MNKTLVVRAKCMLFDAQLAKQFWAEALATAAYIINRSPTKSINGKTPMEIWTGKKRNLSNLKIPKNYKNKDLVFLENVGKYNNDIYLPCTSNSNSPGIQPPEEICKEELKDSMDRFTANRGTLYGGGRIHGDGGGDPEALWLGNYRPSSVKAGTACYSSTVTTKLQ</sequence>
<keyword evidence="4" id="KW-0378">Hydrolase</keyword>
<dbReference type="InterPro" id="IPR012337">
    <property type="entry name" value="RNaseH-like_sf"/>
</dbReference>
<dbReference type="GO" id="GO:0046872">
    <property type="term" value="F:metal ion binding"/>
    <property type="evidence" value="ECO:0007669"/>
    <property type="project" value="UniProtKB-KW"/>
</dbReference>
<dbReference type="Gene3D" id="3.30.420.10">
    <property type="entry name" value="Ribonuclease H-like superfamily/Ribonuclease H"/>
    <property type="match status" value="1"/>
</dbReference>
<evidence type="ECO:0000313" key="10">
    <source>
        <dbReference type="EMBL" id="GBP81773.1"/>
    </source>
</evidence>
<keyword evidence="3" id="KW-0255">Endonuclease</keyword>
<evidence type="ECO:0000256" key="9">
    <source>
        <dbReference type="ARBA" id="ARBA00023172"/>
    </source>
</evidence>
<dbReference type="GO" id="GO:0003887">
    <property type="term" value="F:DNA-directed DNA polymerase activity"/>
    <property type="evidence" value="ECO:0007669"/>
    <property type="project" value="UniProtKB-KW"/>
</dbReference>
<keyword evidence="5" id="KW-0460">Magnesium</keyword>
<evidence type="ECO:0000256" key="3">
    <source>
        <dbReference type="ARBA" id="ARBA00022759"/>
    </source>
</evidence>
<dbReference type="EMBL" id="BGZK01001529">
    <property type="protein sequence ID" value="GBP81773.1"/>
    <property type="molecule type" value="Genomic_DNA"/>
</dbReference>
<evidence type="ECO:0000256" key="2">
    <source>
        <dbReference type="ARBA" id="ARBA00022723"/>
    </source>
</evidence>
<dbReference type="GO" id="GO:0004519">
    <property type="term" value="F:endonuclease activity"/>
    <property type="evidence" value="ECO:0007669"/>
    <property type="project" value="UniProtKB-KW"/>
</dbReference>
<keyword evidence="11" id="KW-1185">Reference proteome</keyword>
<dbReference type="OrthoDB" id="430476at2759"/>
<dbReference type="InterPro" id="IPR036397">
    <property type="entry name" value="RNaseH_sf"/>
</dbReference>
<gene>
    <name evidence="10" type="ORF">EVAR_91000_1</name>
</gene>
<comment type="caution">
    <text evidence="10">The sequence shown here is derived from an EMBL/GenBank/DDBJ whole genome shotgun (WGS) entry which is preliminary data.</text>
</comment>
<name>A0A4C1Z3P8_EUMVA</name>
<keyword evidence="8" id="KW-0808">Transferase</keyword>
<keyword evidence="2" id="KW-0479">Metal-binding</keyword>
<dbReference type="GO" id="GO:0006310">
    <property type="term" value="P:DNA recombination"/>
    <property type="evidence" value="ECO:0007669"/>
    <property type="project" value="UniProtKB-KW"/>
</dbReference>
<keyword evidence="6" id="KW-0229">DNA integration</keyword>
<dbReference type="GO" id="GO:0003676">
    <property type="term" value="F:nucleic acid binding"/>
    <property type="evidence" value="ECO:0007669"/>
    <property type="project" value="InterPro"/>
</dbReference>
<dbReference type="Proteomes" id="UP000299102">
    <property type="component" value="Unassembled WGS sequence"/>
</dbReference>
<keyword evidence="1" id="KW-0540">Nuclease</keyword>
<keyword evidence="9" id="KW-0233">DNA recombination</keyword>
<keyword evidence="7" id="KW-0695">RNA-directed DNA polymerase</keyword>
<dbReference type="PANTHER" id="PTHR42648">
    <property type="entry name" value="TRANSPOSASE, PUTATIVE-RELATED"/>
    <property type="match status" value="1"/>
</dbReference>
<evidence type="ECO:0000256" key="5">
    <source>
        <dbReference type="ARBA" id="ARBA00022842"/>
    </source>
</evidence>
<keyword evidence="8" id="KW-0239">DNA-directed DNA polymerase</keyword>
<accession>A0A4C1Z3P8</accession>
<dbReference type="GO" id="GO:0016787">
    <property type="term" value="F:hydrolase activity"/>
    <property type="evidence" value="ECO:0007669"/>
    <property type="project" value="UniProtKB-KW"/>
</dbReference>
<keyword evidence="8" id="KW-0548">Nucleotidyltransferase</keyword>
<dbReference type="PANTHER" id="PTHR42648:SF11">
    <property type="entry name" value="TRANSPOSON TY4-P GAG-POL POLYPROTEIN"/>
    <property type="match status" value="1"/>
</dbReference>
<evidence type="ECO:0000256" key="6">
    <source>
        <dbReference type="ARBA" id="ARBA00022908"/>
    </source>
</evidence>
<reference evidence="10 11" key="1">
    <citation type="journal article" date="2019" name="Commun. Biol.">
        <title>The bagworm genome reveals a unique fibroin gene that provides high tensile strength.</title>
        <authorList>
            <person name="Kono N."/>
            <person name="Nakamura H."/>
            <person name="Ohtoshi R."/>
            <person name="Tomita M."/>
            <person name="Numata K."/>
            <person name="Arakawa K."/>
        </authorList>
    </citation>
    <scope>NUCLEOTIDE SEQUENCE [LARGE SCALE GENOMIC DNA]</scope>
</reference>
<proteinExistence type="predicted"/>
<evidence type="ECO:0000256" key="7">
    <source>
        <dbReference type="ARBA" id="ARBA00022918"/>
    </source>
</evidence>
<evidence type="ECO:0000256" key="1">
    <source>
        <dbReference type="ARBA" id="ARBA00022722"/>
    </source>
</evidence>
<organism evidence="10 11">
    <name type="scientific">Eumeta variegata</name>
    <name type="common">Bagworm moth</name>
    <name type="synonym">Eumeta japonica</name>
    <dbReference type="NCBI Taxonomy" id="151549"/>
    <lineage>
        <taxon>Eukaryota</taxon>
        <taxon>Metazoa</taxon>
        <taxon>Ecdysozoa</taxon>
        <taxon>Arthropoda</taxon>
        <taxon>Hexapoda</taxon>
        <taxon>Insecta</taxon>
        <taxon>Pterygota</taxon>
        <taxon>Neoptera</taxon>
        <taxon>Endopterygota</taxon>
        <taxon>Lepidoptera</taxon>
        <taxon>Glossata</taxon>
        <taxon>Ditrysia</taxon>
        <taxon>Tineoidea</taxon>
        <taxon>Psychidae</taxon>
        <taxon>Oiketicinae</taxon>
        <taxon>Eumeta</taxon>
    </lineage>
</organism>
<dbReference type="GO" id="GO:0003964">
    <property type="term" value="F:RNA-directed DNA polymerase activity"/>
    <property type="evidence" value="ECO:0007669"/>
    <property type="project" value="UniProtKB-KW"/>
</dbReference>
<dbReference type="STRING" id="151549.A0A4C1Z3P8"/>
<dbReference type="SUPFAM" id="SSF53098">
    <property type="entry name" value="Ribonuclease H-like"/>
    <property type="match status" value="1"/>
</dbReference>
<dbReference type="GO" id="GO:0015074">
    <property type="term" value="P:DNA integration"/>
    <property type="evidence" value="ECO:0007669"/>
    <property type="project" value="UniProtKB-KW"/>
</dbReference>
<dbReference type="InterPro" id="IPR039537">
    <property type="entry name" value="Retrotran_Ty1/copia-like"/>
</dbReference>
<protein>
    <submittedName>
        <fullName evidence="10">Retrovirus-related Pol polyprotein from transposon TNT 1-94</fullName>
    </submittedName>
</protein>
<evidence type="ECO:0000256" key="8">
    <source>
        <dbReference type="ARBA" id="ARBA00022932"/>
    </source>
</evidence>
<dbReference type="AlphaFoldDB" id="A0A4C1Z3P8"/>
<evidence type="ECO:0000313" key="11">
    <source>
        <dbReference type="Proteomes" id="UP000299102"/>
    </source>
</evidence>
<evidence type="ECO:0000256" key="4">
    <source>
        <dbReference type="ARBA" id="ARBA00022801"/>
    </source>
</evidence>